<evidence type="ECO:0000313" key="1">
    <source>
        <dbReference type="EMBL" id="RZC41727.1"/>
    </source>
</evidence>
<keyword evidence="2" id="KW-1185">Reference proteome</keyword>
<sequence length="147" mass="16454">MGPRQNKRRHRTVEVYPRRLRPHSNQCCQQQTVYAFISNTPRTPALSWTLPCLVSAFVLTSSSLLEGPSAPSPSPSLWNCWSRLCHTCTDTSCVLTEVADSPARGQAKQNAQLNASSLPRSSFRTRHVLLDLSRGCRRTFSNFGFMA</sequence>
<dbReference type="OrthoDB" id="10324222at2759"/>
<dbReference type="EMBL" id="QDEB01014565">
    <property type="protein sequence ID" value="RZC41727.1"/>
    <property type="molecule type" value="Genomic_DNA"/>
</dbReference>
<reference evidence="1 2" key="1">
    <citation type="submission" date="2017-03" db="EMBL/GenBank/DDBJ databases">
        <title>Genome of the blue death feigning beetle - Asbolus verrucosus.</title>
        <authorList>
            <person name="Rider S.D."/>
        </authorList>
    </citation>
    <scope>NUCLEOTIDE SEQUENCE [LARGE SCALE GENOMIC DNA]</scope>
    <source>
        <strain evidence="1">Butters</strain>
        <tissue evidence="1">Head and leg muscle</tissue>
    </source>
</reference>
<comment type="caution">
    <text evidence="1">The sequence shown here is derived from an EMBL/GenBank/DDBJ whole genome shotgun (WGS) entry which is preliminary data.</text>
</comment>
<gene>
    <name evidence="1" type="ORF">BDFB_003319</name>
</gene>
<dbReference type="Proteomes" id="UP000292052">
    <property type="component" value="Unassembled WGS sequence"/>
</dbReference>
<proteinExistence type="predicted"/>
<evidence type="ECO:0000313" key="2">
    <source>
        <dbReference type="Proteomes" id="UP000292052"/>
    </source>
</evidence>
<organism evidence="1 2">
    <name type="scientific">Asbolus verrucosus</name>
    <name type="common">Desert ironclad beetle</name>
    <dbReference type="NCBI Taxonomy" id="1661398"/>
    <lineage>
        <taxon>Eukaryota</taxon>
        <taxon>Metazoa</taxon>
        <taxon>Ecdysozoa</taxon>
        <taxon>Arthropoda</taxon>
        <taxon>Hexapoda</taxon>
        <taxon>Insecta</taxon>
        <taxon>Pterygota</taxon>
        <taxon>Neoptera</taxon>
        <taxon>Endopterygota</taxon>
        <taxon>Coleoptera</taxon>
        <taxon>Polyphaga</taxon>
        <taxon>Cucujiformia</taxon>
        <taxon>Tenebrionidae</taxon>
        <taxon>Pimeliinae</taxon>
        <taxon>Asbolus</taxon>
    </lineage>
</organism>
<dbReference type="AlphaFoldDB" id="A0A482WAD6"/>
<accession>A0A482WAD6</accession>
<name>A0A482WAD6_ASBVE</name>
<protein>
    <submittedName>
        <fullName evidence="1">Uncharacterized protein</fullName>
    </submittedName>
</protein>